<organism evidence="1 2">
    <name type="scientific">Mycena albidolilacea</name>
    <dbReference type="NCBI Taxonomy" id="1033008"/>
    <lineage>
        <taxon>Eukaryota</taxon>
        <taxon>Fungi</taxon>
        <taxon>Dikarya</taxon>
        <taxon>Basidiomycota</taxon>
        <taxon>Agaricomycotina</taxon>
        <taxon>Agaricomycetes</taxon>
        <taxon>Agaricomycetidae</taxon>
        <taxon>Agaricales</taxon>
        <taxon>Marasmiineae</taxon>
        <taxon>Mycenaceae</taxon>
        <taxon>Mycena</taxon>
    </lineage>
</organism>
<gene>
    <name evidence="1" type="ORF">DFH08DRAFT_717431</name>
</gene>
<feature type="non-terminal residue" evidence="1">
    <location>
        <position position="1"/>
    </location>
</feature>
<name>A0AAD6Z971_9AGAR</name>
<proteinExistence type="predicted"/>
<protein>
    <submittedName>
        <fullName evidence="1">Uncharacterized protein</fullName>
    </submittedName>
</protein>
<evidence type="ECO:0000313" key="1">
    <source>
        <dbReference type="EMBL" id="KAJ7312589.1"/>
    </source>
</evidence>
<accession>A0AAD6Z971</accession>
<dbReference type="Proteomes" id="UP001218218">
    <property type="component" value="Unassembled WGS sequence"/>
</dbReference>
<dbReference type="SUPFAM" id="SSF140996">
    <property type="entry name" value="Hermes dimerisation domain"/>
    <property type="match status" value="1"/>
</dbReference>
<evidence type="ECO:0000313" key="2">
    <source>
        <dbReference type="Proteomes" id="UP001218218"/>
    </source>
</evidence>
<sequence>SVSYSFSMTSLTVRVRANLVRWVTESNRPITIVEDETFWHIFLAGRPTTSLPSRFMLTRDIKKAFPAASAQIHQENLKLYEVQGAVMRDFDGL</sequence>
<comment type="caution">
    <text evidence="1">The sequence shown here is derived from an EMBL/GenBank/DDBJ whole genome shotgun (WGS) entry which is preliminary data.</text>
</comment>
<dbReference type="EMBL" id="JARIHO010000071">
    <property type="protein sequence ID" value="KAJ7312589.1"/>
    <property type="molecule type" value="Genomic_DNA"/>
</dbReference>
<reference evidence="1" key="1">
    <citation type="submission" date="2023-03" db="EMBL/GenBank/DDBJ databases">
        <title>Massive genome expansion in bonnet fungi (Mycena s.s.) driven by repeated elements and novel gene families across ecological guilds.</title>
        <authorList>
            <consortium name="Lawrence Berkeley National Laboratory"/>
            <person name="Harder C.B."/>
            <person name="Miyauchi S."/>
            <person name="Viragh M."/>
            <person name="Kuo A."/>
            <person name="Thoen E."/>
            <person name="Andreopoulos B."/>
            <person name="Lu D."/>
            <person name="Skrede I."/>
            <person name="Drula E."/>
            <person name="Henrissat B."/>
            <person name="Morin E."/>
            <person name="Kohler A."/>
            <person name="Barry K."/>
            <person name="LaButti K."/>
            <person name="Morin E."/>
            <person name="Salamov A."/>
            <person name="Lipzen A."/>
            <person name="Mereny Z."/>
            <person name="Hegedus B."/>
            <person name="Baldrian P."/>
            <person name="Stursova M."/>
            <person name="Weitz H."/>
            <person name="Taylor A."/>
            <person name="Grigoriev I.V."/>
            <person name="Nagy L.G."/>
            <person name="Martin F."/>
            <person name="Kauserud H."/>
        </authorList>
    </citation>
    <scope>NUCLEOTIDE SEQUENCE</scope>
    <source>
        <strain evidence="1">CBHHK002</strain>
    </source>
</reference>
<keyword evidence="2" id="KW-1185">Reference proteome</keyword>
<dbReference type="AlphaFoldDB" id="A0AAD6Z971"/>